<evidence type="ECO:0000313" key="2">
    <source>
        <dbReference type="EMBL" id="KAK4032695.1"/>
    </source>
</evidence>
<protein>
    <submittedName>
        <fullName evidence="2">Heterokaryon incompatibility protein-domain-containing protein</fullName>
    </submittedName>
</protein>
<proteinExistence type="predicted"/>
<dbReference type="EMBL" id="MU854583">
    <property type="protein sequence ID" value="KAK4032695.1"/>
    <property type="molecule type" value="Genomic_DNA"/>
</dbReference>
<feature type="domain" description="Heterokaryon incompatibility" evidence="1">
    <location>
        <begin position="247"/>
        <end position="394"/>
    </location>
</feature>
<name>A0AAN6P6T2_9PEZI</name>
<organism evidence="2 3">
    <name type="scientific">Parachaetomium inaequale</name>
    <dbReference type="NCBI Taxonomy" id="2588326"/>
    <lineage>
        <taxon>Eukaryota</taxon>
        <taxon>Fungi</taxon>
        <taxon>Dikarya</taxon>
        <taxon>Ascomycota</taxon>
        <taxon>Pezizomycotina</taxon>
        <taxon>Sordariomycetes</taxon>
        <taxon>Sordariomycetidae</taxon>
        <taxon>Sordariales</taxon>
        <taxon>Chaetomiaceae</taxon>
        <taxon>Parachaetomium</taxon>
    </lineage>
</organism>
<dbReference type="InterPro" id="IPR010730">
    <property type="entry name" value="HET"/>
</dbReference>
<dbReference type="PANTHER" id="PTHR33112:SF10">
    <property type="entry name" value="TOL"/>
    <property type="match status" value="1"/>
</dbReference>
<dbReference type="PANTHER" id="PTHR33112">
    <property type="entry name" value="DOMAIN PROTEIN, PUTATIVE-RELATED"/>
    <property type="match status" value="1"/>
</dbReference>
<keyword evidence="3" id="KW-1185">Reference proteome</keyword>
<reference evidence="3" key="1">
    <citation type="journal article" date="2023" name="Mol. Phylogenet. Evol.">
        <title>Genome-scale phylogeny and comparative genomics of the fungal order Sordariales.</title>
        <authorList>
            <person name="Hensen N."/>
            <person name="Bonometti L."/>
            <person name="Westerberg I."/>
            <person name="Brannstrom I.O."/>
            <person name="Guillou S."/>
            <person name="Cros-Aarteil S."/>
            <person name="Calhoun S."/>
            <person name="Haridas S."/>
            <person name="Kuo A."/>
            <person name="Mondo S."/>
            <person name="Pangilinan J."/>
            <person name="Riley R."/>
            <person name="LaButti K."/>
            <person name="Andreopoulos B."/>
            <person name="Lipzen A."/>
            <person name="Chen C."/>
            <person name="Yan M."/>
            <person name="Daum C."/>
            <person name="Ng V."/>
            <person name="Clum A."/>
            <person name="Steindorff A."/>
            <person name="Ohm R.A."/>
            <person name="Martin F."/>
            <person name="Silar P."/>
            <person name="Natvig D.O."/>
            <person name="Lalanne C."/>
            <person name="Gautier V."/>
            <person name="Ament-Velasquez S.L."/>
            <person name="Kruys A."/>
            <person name="Hutchinson M.I."/>
            <person name="Powell A.J."/>
            <person name="Barry K."/>
            <person name="Miller A.N."/>
            <person name="Grigoriev I.V."/>
            <person name="Debuchy R."/>
            <person name="Gladieux P."/>
            <person name="Hiltunen Thoren M."/>
            <person name="Johannesson H."/>
        </authorList>
    </citation>
    <scope>NUCLEOTIDE SEQUENCE [LARGE SCALE GENOMIC DNA]</scope>
    <source>
        <strain evidence="3">CBS 284.82</strain>
    </source>
</reference>
<dbReference type="Proteomes" id="UP001303115">
    <property type="component" value="Unassembled WGS sequence"/>
</dbReference>
<sequence>MLKRIFSSQTPSPPRPAAVEAAVGLTVPTYPLAGTHRLHHIPELCPACKQIDTRVIAVSERYTLLTNFWDLEVSAIDCRFCALLVQTLRENDNRDIDTTLAALGLTRKDSCSLCLSLEAGILRVYVAPCCSKITDYGVTLAELESGTHFDHAECSIQDRAKIATTAVETVLESLPPCSCPNDGTRGRYTDRESYWHQSSSSARVGPLSAPALPTRVIDLGISDLISRSRLKLHLYLSSLDNPTFAHYATLSHRWGGRIPFTTTISTFTKRVNGFWLGEIPQSFQDAVLVARSLGLRYLWVDSLCIVQDDEADWLAKSQQMGRIFANASVTIAAHSAQDSTQGFLGAFLVPGFLGISPENPSDGFTIPMPDLSSDALLKRFSRSCLSSRAWVMQELCLSPRILHFVENRVLWECEHTPVQIGAASPPTWAALLGNAGDGYQFIARIRHLATSFSWFRTSLRPTTLQQQLDSLFASSLSHNYHCGIFNADVERSILWYSSQAPKPLQKPLNRAPTWSWASVDGRLAF</sequence>
<evidence type="ECO:0000259" key="1">
    <source>
        <dbReference type="Pfam" id="PF06985"/>
    </source>
</evidence>
<comment type="caution">
    <text evidence="2">The sequence shown here is derived from an EMBL/GenBank/DDBJ whole genome shotgun (WGS) entry which is preliminary data.</text>
</comment>
<feature type="non-terminal residue" evidence="2">
    <location>
        <position position="525"/>
    </location>
</feature>
<accession>A0AAN6P6T2</accession>
<gene>
    <name evidence="2" type="ORF">C8A01DRAFT_20262</name>
</gene>
<evidence type="ECO:0000313" key="3">
    <source>
        <dbReference type="Proteomes" id="UP001303115"/>
    </source>
</evidence>
<dbReference type="AlphaFoldDB" id="A0AAN6P6T2"/>
<dbReference type="Pfam" id="PF06985">
    <property type="entry name" value="HET"/>
    <property type="match status" value="1"/>
</dbReference>